<evidence type="ECO:0000313" key="2">
    <source>
        <dbReference type="EMBL" id="MFK9090779.1"/>
    </source>
</evidence>
<comment type="caution">
    <text evidence="2">The sequence shown here is derived from an EMBL/GenBank/DDBJ whole genome shotgun (WGS) entry which is preliminary data.</text>
</comment>
<keyword evidence="1" id="KW-1133">Transmembrane helix</keyword>
<keyword evidence="1" id="KW-0472">Membrane</keyword>
<dbReference type="PANTHER" id="PTHR30199">
    <property type="entry name" value="MFS FAMILY TRANSPORTER, PREDICTED SUBSTRATE BENZOATE"/>
    <property type="match status" value="1"/>
</dbReference>
<feature type="transmembrane region" description="Helical" evidence="1">
    <location>
        <begin position="12"/>
        <end position="29"/>
    </location>
</feature>
<evidence type="ECO:0000313" key="3">
    <source>
        <dbReference type="Proteomes" id="UP001623041"/>
    </source>
</evidence>
<feature type="transmembrane region" description="Helical" evidence="1">
    <location>
        <begin position="60"/>
        <end position="81"/>
    </location>
</feature>
<dbReference type="RefSeq" id="WP_406579473.1">
    <property type="nucleotide sequence ID" value="NZ_JBJHQH010000003.1"/>
</dbReference>
<feature type="transmembrane region" description="Helical" evidence="1">
    <location>
        <begin position="229"/>
        <end position="249"/>
    </location>
</feature>
<feature type="transmembrane region" description="Helical" evidence="1">
    <location>
        <begin position="87"/>
        <end position="106"/>
    </location>
</feature>
<feature type="transmembrane region" description="Helical" evidence="1">
    <location>
        <begin position="261"/>
        <end position="279"/>
    </location>
</feature>
<accession>A0ABW8REC3</accession>
<feature type="transmembrane region" description="Helical" evidence="1">
    <location>
        <begin position="118"/>
        <end position="140"/>
    </location>
</feature>
<dbReference type="Proteomes" id="UP001623041">
    <property type="component" value="Unassembled WGS sequence"/>
</dbReference>
<name>A0ABW8REC3_9BACI</name>
<dbReference type="EMBL" id="JBJHQH010000003">
    <property type="protein sequence ID" value="MFK9090779.1"/>
    <property type="molecule type" value="Genomic_DNA"/>
</dbReference>
<feature type="transmembrane region" description="Helical" evidence="1">
    <location>
        <begin position="35"/>
        <end position="53"/>
    </location>
</feature>
<keyword evidence="1" id="KW-0812">Transmembrane</keyword>
<reference evidence="2 3" key="1">
    <citation type="submission" date="2024-11" db="EMBL/GenBank/DDBJ databases">
        <authorList>
            <person name="Lucas J.A."/>
        </authorList>
    </citation>
    <scope>NUCLEOTIDE SEQUENCE [LARGE SCALE GENOMIC DNA]</scope>
    <source>
        <strain evidence="2 3">Z 5.4</strain>
    </source>
</reference>
<feature type="transmembrane region" description="Helical" evidence="1">
    <location>
        <begin position="160"/>
        <end position="183"/>
    </location>
</feature>
<organism evidence="2 3">
    <name type="scientific">Bacillus salipaludis</name>
    <dbReference type="NCBI Taxonomy" id="2547811"/>
    <lineage>
        <taxon>Bacteria</taxon>
        <taxon>Bacillati</taxon>
        <taxon>Bacillota</taxon>
        <taxon>Bacilli</taxon>
        <taxon>Bacillales</taxon>
        <taxon>Bacillaceae</taxon>
        <taxon>Bacillus</taxon>
    </lineage>
</organism>
<dbReference type="PANTHER" id="PTHR30199:SF0">
    <property type="entry name" value="INNER MEMBRANE PROTEIN YDCO"/>
    <property type="match status" value="1"/>
</dbReference>
<protein>
    <submittedName>
        <fullName evidence="2">Benzoate/H(+) symporter BenE family transporter</fullName>
    </submittedName>
</protein>
<keyword evidence="3" id="KW-1185">Reference proteome</keyword>
<proteinExistence type="predicted"/>
<gene>
    <name evidence="2" type="ORF">ACJEBI_04700</name>
</gene>
<dbReference type="Pfam" id="PF03594">
    <property type="entry name" value="BenE"/>
    <property type="match status" value="1"/>
</dbReference>
<evidence type="ECO:0000256" key="1">
    <source>
        <dbReference type="SAM" id="Phobius"/>
    </source>
</evidence>
<dbReference type="InterPro" id="IPR004711">
    <property type="entry name" value="Benzoate_Transporter"/>
</dbReference>
<sequence length="326" mass="34716">MTHFSINEAIGAYLVAHVFVIILGLSGLIDKVMKWIQGPIVMGMIVGVMIRFATEMIKSVTFSPLLAGSAIIVFLLSSRFLKKVPPVLSALIVVVLLAVFTNQFQITNVQDSLILPQIIMPAFSFDAIVSIGLPITLMIICSENAQAAGVLMAQGYEPPNNAMAVYGSIAGLIASLFGAHAVNIAGPMTAICSGKEVGPKESRYAASFANGVFFSVFGLFTALVVPFVIVMPAVIASVIAGLAMLGVLINSLKSAFSDNKFQMGAFFALIIGMSGVNFFNISAPLWAIVGILLVSLLVEKDHFPSRTKVEKLKNSKEKQVLELSSK</sequence>
<feature type="transmembrane region" description="Helical" evidence="1">
    <location>
        <begin position="204"/>
        <end position="223"/>
    </location>
</feature>